<dbReference type="PIRSF" id="PIRSF028696">
    <property type="entry name" value="UCP028696"/>
    <property type="match status" value="1"/>
</dbReference>
<gene>
    <name evidence="1" type="ORF">GCM10022277_25830</name>
</gene>
<accession>A0ABP7MQH9</accession>
<dbReference type="Proteomes" id="UP001501565">
    <property type="component" value="Unassembled WGS sequence"/>
</dbReference>
<reference evidence="2" key="1">
    <citation type="journal article" date="2019" name="Int. J. Syst. Evol. Microbiol.">
        <title>The Global Catalogue of Microorganisms (GCM) 10K type strain sequencing project: providing services to taxonomists for standard genome sequencing and annotation.</title>
        <authorList>
            <consortium name="The Broad Institute Genomics Platform"/>
            <consortium name="The Broad Institute Genome Sequencing Center for Infectious Disease"/>
            <person name="Wu L."/>
            <person name="Ma J."/>
        </authorList>
    </citation>
    <scope>NUCLEOTIDE SEQUENCE [LARGE SCALE GENOMIC DNA]</scope>
    <source>
        <strain evidence="2">JCM 17551</strain>
    </source>
</reference>
<proteinExistence type="predicted"/>
<dbReference type="SUPFAM" id="SSF56935">
    <property type="entry name" value="Porins"/>
    <property type="match status" value="1"/>
</dbReference>
<comment type="caution">
    <text evidence="1">The sequence shown here is derived from an EMBL/GenBank/DDBJ whole genome shotgun (WGS) entry which is preliminary data.</text>
</comment>
<dbReference type="RefSeq" id="WP_344798951.1">
    <property type="nucleotide sequence ID" value="NZ_BAABBN010000007.1"/>
</dbReference>
<evidence type="ECO:0000313" key="1">
    <source>
        <dbReference type="EMBL" id="GAA3928165.1"/>
    </source>
</evidence>
<dbReference type="Pfam" id="PF11059">
    <property type="entry name" value="DUF2860"/>
    <property type="match status" value="1"/>
</dbReference>
<dbReference type="InterPro" id="IPR016896">
    <property type="entry name" value="DUF2860"/>
</dbReference>
<dbReference type="EMBL" id="BAABBN010000007">
    <property type="protein sequence ID" value="GAA3928165.1"/>
    <property type="molecule type" value="Genomic_DNA"/>
</dbReference>
<name>A0ABP7MQH9_9GAMM</name>
<keyword evidence="2" id="KW-1185">Reference proteome</keyword>
<organism evidence="1 2">
    <name type="scientific">Litoribacillus peritrichatus</name>
    <dbReference type="NCBI Taxonomy" id="718191"/>
    <lineage>
        <taxon>Bacteria</taxon>
        <taxon>Pseudomonadati</taxon>
        <taxon>Pseudomonadota</taxon>
        <taxon>Gammaproteobacteria</taxon>
        <taxon>Oceanospirillales</taxon>
        <taxon>Oceanospirillaceae</taxon>
        <taxon>Litoribacillus</taxon>
    </lineage>
</organism>
<protein>
    <submittedName>
        <fullName evidence="1">DUF2860 domain-containing protein</fullName>
    </submittedName>
</protein>
<sequence length="358" mass="39782">MGANQPVTSSVTNFAIPRIAIQQRLLLISLITTPLSASFATELTEPIEPGFSGYVQASALISESKSLSGVSDDNETIDSLNQRADSVTRALPILLFELNYGFENQQTQLYVGTPEDNITEGNPLFEIGIRHQLKDGTLLTAALLPKMPGFDEVWQDPYQTGAKRKETDAQMEGFYFASDYILGGPVSLRYAFAQLDVDKERSGQSLINQPSGITAEESKQLQRDADIHQVQLDFTLPLMHYRLFVVPSLLYTTAEADGAAFDFDRWGLELHTLYTTNALELTAGVSYASSKYDTRHPVFNRTREDDRVSALAGIGFIEPFNWQNIRLDAMVSYSERDSNIAFYDSDSTMAMVGIAYSF</sequence>
<evidence type="ECO:0000313" key="2">
    <source>
        <dbReference type="Proteomes" id="UP001501565"/>
    </source>
</evidence>